<keyword evidence="9" id="KW-1185">Reference proteome</keyword>
<dbReference type="InterPro" id="IPR005017">
    <property type="entry name" value="OMPP1/FadL/TodX"/>
</dbReference>
<dbReference type="RefSeq" id="WP_313831577.1">
    <property type="nucleotide sequence ID" value="NZ_JAQOUE010000001.1"/>
</dbReference>
<evidence type="ECO:0000256" key="3">
    <source>
        <dbReference type="ARBA" id="ARBA00022452"/>
    </source>
</evidence>
<evidence type="ECO:0000256" key="2">
    <source>
        <dbReference type="ARBA" id="ARBA00008163"/>
    </source>
</evidence>
<comment type="caution">
    <text evidence="8">The sequence shown here is derived from an EMBL/GenBank/DDBJ whole genome shotgun (WGS) entry which is preliminary data.</text>
</comment>
<gene>
    <name evidence="8" type="ORF">PPG34_02585</name>
</gene>
<keyword evidence="7" id="KW-0998">Cell outer membrane</keyword>
<evidence type="ECO:0000313" key="8">
    <source>
        <dbReference type="EMBL" id="MDT7041221.1"/>
    </source>
</evidence>
<name>A0ABU3K493_9BACT</name>
<dbReference type="PANTHER" id="PTHR35093:SF8">
    <property type="entry name" value="OUTER MEMBRANE PROTEIN NMB0088-RELATED"/>
    <property type="match status" value="1"/>
</dbReference>
<reference evidence="8 9" key="1">
    <citation type="journal article" date="2023" name="ISME J.">
        <title>Cultivation and genomic characterization of novel and ubiquitous marine nitrite-oxidizing bacteria from the Nitrospirales.</title>
        <authorList>
            <person name="Mueller A.J."/>
            <person name="Daebeler A."/>
            <person name="Herbold C.W."/>
            <person name="Kirkegaard R.H."/>
            <person name="Daims H."/>
        </authorList>
    </citation>
    <scope>NUCLEOTIDE SEQUENCE [LARGE SCALE GENOMIC DNA]</scope>
    <source>
        <strain evidence="8 9">EB</strain>
    </source>
</reference>
<dbReference type="SUPFAM" id="SSF56935">
    <property type="entry name" value="Porins"/>
    <property type="match status" value="1"/>
</dbReference>
<evidence type="ECO:0000256" key="7">
    <source>
        <dbReference type="ARBA" id="ARBA00023237"/>
    </source>
</evidence>
<dbReference type="Gene3D" id="2.40.160.60">
    <property type="entry name" value="Outer membrane protein transport protein (OMPP1/FadL/TodX)"/>
    <property type="match status" value="1"/>
</dbReference>
<evidence type="ECO:0000256" key="1">
    <source>
        <dbReference type="ARBA" id="ARBA00004571"/>
    </source>
</evidence>
<evidence type="ECO:0000313" key="9">
    <source>
        <dbReference type="Proteomes" id="UP001250932"/>
    </source>
</evidence>
<evidence type="ECO:0000256" key="4">
    <source>
        <dbReference type="ARBA" id="ARBA00022692"/>
    </source>
</evidence>
<keyword evidence="6" id="KW-0472">Membrane</keyword>
<dbReference type="EMBL" id="JAQOUE010000001">
    <property type="protein sequence ID" value="MDT7041221.1"/>
    <property type="molecule type" value="Genomic_DNA"/>
</dbReference>
<keyword evidence="4" id="KW-0812">Transmembrane</keyword>
<protein>
    <submittedName>
        <fullName evidence="8">Outer membrane protein transport protein</fullName>
    </submittedName>
</protein>
<dbReference type="PANTHER" id="PTHR35093">
    <property type="entry name" value="OUTER MEMBRANE PROTEIN NMB0088-RELATED"/>
    <property type="match status" value="1"/>
</dbReference>
<evidence type="ECO:0000256" key="5">
    <source>
        <dbReference type="ARBA" id="ARBA00022729"/>
    </source>
</evidence>
<comment type="subcellular location">
    <subcellularLocation>
        <location evidence="1">Cell outer membrane</location>
        <topology evidence="1">Multi-pass membrane protein</topology>
    </subcellularLocation>
</comment>
<sequence length="473" mass="52108">MGRHSFFTLGLRLASLFHSRATSLLLFFLSVLSFHPLAWADGFRNPFHDAAAIGQGNAFRAQADNPSALFYNQAGMTQLPGIQHSVGFQLVSPNTTFTAPSGTTVDNKIEGGLVGFPPPGQVFFTAHLGEWFPRYFDRVWAGLGMLNLFGFANQYPNNSPFANVITRGQLPLISITPSVAVRLSDWLAVGLGAKIFTFWSLLGEGHNEAQSIALGNISGTTAGDKLELNGKGTTAGFDVSFLLTPLRNDMGQPLMNVAFIWRSQAVLPLNGALLDNGRKVADVKTALRFPEGYEWGLAFWPLRTSAHELKLEVDVTWTRWSSIRDFHIFLSNGGVILQPQFWDDAVTVDTGFEYKWLHPPSSPDWEYTFRMGYNHSEAAIVDQNFNPLAPDSNVHGLTIGFGALCEDRGLFLGIFQCGKSGEGLLVRQALGIDLFYMVLLWEPRTVTGHPFPGVNGTYKTRTHVGGLTFRINF</sequence>
<keyword evidence="3" id="KW-1134">Transmembrane beta strand</keyword>
<evidence type="ECO:0000256" key="6">
    <source>
        <dbReference type="ARBA" id="ARBA00023136"/>
    </source>
</evidence>
<comment type="similarity">
    <text evidence="2">Belongs to the OmpP1/FadL family.</text>
</comment>
<organism evidence="8 9">
    <name type="scientific">Candidatus Nitronereus thalassa</name>
    <dbReference type="NCBI Taxonomy" id="3020898"/>
    <lineage>
        <taxon>Bacteria</taxon>
        <taxon>Pseudomonadati</taxon>
        <taxon>Nitrospirota</taxon>
        <taxon>Nitrospiria</taxon>
        <taxon>Nitrospirales</taxon>
        <taxon>Nitrospiraceae</taxon>
        <taxon>Candidatus Nitronereus</taxon>
    </lineage>
</organism>
<keyword evidence="5" id="KW-0732">Signal</keyword>
<dbReference type="Proteomes" id="UP001250932">
    <property type="component" value="Unassembled WGS sequence"/>
</dbReference>
<dbReference type="Pfam" id="PF03349">
    <property type="entry name" value="Toluene_X"/>
    <property type="match status" value="1"/>
</dbReference>
<accession>A0ABU3K493</accession>
<proteinExistence type="inferred from homology"/>